<comment type="subcellular location">
    <subcellularLocation>
        <location evidence="1">Membrane</location>
        <topology evidence="1">Multi-pass membrane protein</topology>
    </subcellularLocation>
</comment>
<keyword evidence="2 5" id="KW-0812">Transmembrane</keyword>
<comment type="caution">
    <text evidence="6">The sequence shown here is derived from an EMBL/GenBank/DDBJ whole genome shotgun (WGS) entry which is preliminary data.</text>
</comment>
<dbReference type="GO" id="GO:0016020">
    <property type="term" value="C:membrane"/>
    <property type="evidence" value="ECO:0007669"/>
    <property type="project" value="UniProtKB-SubCell"/>
</dbReference>
<dbReference type="Pfam" id="PF04144">
    <property type="entry name" value="SCAMP"/>
    <property type="match status" value="1"/>
</dbReference>
<organism evidence="6 7">
    <name type="scientific">Physocladia obscura</name>
    <dbReference type="NCBI Taxonomy" id="109957"/>
    <lineage>
        <taxon>Eukaryota</taxon>
        <taxon>Fungi</taxon>
        <taxon>Fungi incertae sedis</taxon>
        <taxon>Chytridiomycota</taxon>
        <taxon>Chytridiomycota incertae sedis</taxon>
        <taxon>Chytridiomycetes</taxon>
        <taxon>Chytridiales</taxon>
        <taxon>Chytriomycetaceae</taxon>
        <taxon>Physocladia</taxon>
    </lineage>
</organism>
<evidence type="ECO:0000313" key="6">
    <source>
        <dbReference type="EMBL" id="KAJ3119586.1"/>
    </source>
</evidence>
<evidence type="ECO:0000256" key="2">
    <source>
        <dbReference type="ARBA" id="ARBA00022692"/>
    </source>
</evidence>
<dbReference type="Proteomes" id="UP001211907">
    <property type="component" value="Unassembled WGS sequence"/>
</dbReference>
<proteinExistence type="predicted"/>
<evidence type="ECO:0000313" key="7">
    <source>
        <dbReference type="Proteomes" id="UP001211907"/>
    </source>
</evidence>
<evidence type="ECO:0000256" key="3">
    <source>
        <dbReference type="ARBA" id="ARBA00022989"/>
    </source>
</evidence>
<sequence>MALGIPQTGSAGLIYAMSILSDDQSKLSAGIMCVISATFWIAAGIWSLCLYKVVHRYYRHQGLTTEEAQNEAIKGVAKSNAFNIFVRSAAMA</sequence>
<feature type="transmembrane region" description="Helical" evidence="5">
    <location>
        <begin position="27"/>
        <end position="51"/>
    </location>
</feature>
<accession>A0AAD5T0G6</accession>
<dbReference type="AlphaFoldDB" id="A0AAD5T0G6"/>
<keyword evidence="3 5" id="KW-1133">Transmembrane helix</keyword>
<name>A0AAD5T0G6_9FUNG</name>
<gene>
    <name evidence="6" type="ORF">HK100_000242</name>
</gene>
<dbReference type="InterPro" id="IPR007273">
    <property type="entry name" value="SCAMP"/>
</dbReference>
<dbReference type="EMBL" id="JADGJH010001044">
    <property type="protein sequence ID" value="KAJ3119586.1"/>
    <property type="molecule type" value="Genomic_DNA"/>
</dbReference>
<evidence type="ECO:0000256" key="5">
    <source>
        <dbReference type="SAM" id="Phobius"/>
    </source>
</evidence>
<evidence type="ECO:0000256" key="4">
    <source>
        <dbReference type="ARBA" id="ARBA00023136"/>
    </source>
</evidence>
<dbReference type="GO" id="GO:0015031">
    <property type="term" value="P:protein transport"/>
    <property type="evidence" value="ECO:0007669"/>
    <property type="project" value="InterPro"/>
</dbReference>
<keyword evidence="4 5" id="KW-0472">Membrane</keyword>
<protein>
    <submittedName>
        <fullName evidence="6">Uncharacterized protein</fullName>
    </submittedName>
</protein>
<reference evidence="6" key="1">
    <citation type="submission" date="2020-05" db="EMBL/GenBank/DDBJ databases">
        <title>Phylogenomic resolution of chytrid fungi.</title>
        <authorList>
            <person name="Stajich J.E."/>
            <person name="Amses K."/>
            <person name="Simmons R."/>
            <person name="Seto K."/>
            <person name="Myers J."/>
            <person name="Bonds A."/>
            <person name="Quandt C.A."/>
            <person name="Barry K."/>
            <person name="Liu P."/>
            <person name="Grigoriev I."/>
            <person name="Longcore J.E."/>
            <person name="James T.Y."/>
        </authorList>
    </citation>
    <scope>NUCLEOTIDE SEQUENCE</scope>
    <source>
        <strain evidence="6">JEL0513</strain>
    </source>
</reference>
<keyword evidence="7" id="KW-1185">Reference proteome</keyword>
<evidence type="ECO:0000256" key="1">
    <source>
        <dbReference type="ARBA" id="ARBA00004141"/>
    </source>
</evidence>